<protein>
    <submittedName>
        <fullName evidence="1">Winged helix-turn-helix transcriptional regulator</fullName>
    </submittedName>
</protein>
<dbReference type="Gene3D" id="1.10.10.10">
    <property type="entry name" value="Winged helix-like DNA-binding domain superfamily/Winged helix DNA-binding domain"/>
    <property type="match status" value="1"/>
</dbReference>
<sequence>MSVNLEPYDIDIKVFDTFAQLFKNYLFKTISNNNTCSENPCLLNFLLSRRNRFSKSYLNNVIHILILLNKYGRLRLSELSEILNMNPGALHNYVEELCENGFLEIERNGIRTVYVKSNENTKRALSDLKNIVNGILEVIEKEKNSVVQIYELLNKMVSKE</sequence>
<organism evidence="1">
    <name type="scientific">Staphylothermus marinus</name>
    <dbReference type="NCBI Taxonomy" id="2280"/>
    <lineage>
        <taxon>Archaea</taxon>
        <taxon>Thermoproteota</taxon>
        <taxon>Thermoprotei</taxon>
        <taxon>Desulfurococcales</taxon>
        <taxon>Desulfurococcaceae</taxon>
        <taxon>Staphylothermus</taxon>
    </lineage>
</organism>
<comment type="caution">
    <text evidence="1">The sequence shown here is derived from an EMBL/GenBank/DDBJ whole genome shotgun (WGS) entry which is preliminary data.</text>
</comment>
<dbReference type="InterPro" id="IPR036388">
    <property type="entry name" value="WH-like_DNA-bd_sf"/>
</dbReference>
<evidence type="ECO:0000313" key="1">
    <source>
        <dbReference type="EMBL" id="HGM58496.1"/>
    </source>
</evidence>
<gene>
    <name evidence="1" type="ORF">ENU14_02770</name>
</gene>
<accession>A0A7C4D8C7</accession>
<proteinExistence type="predicted"/>
<dbReference type="SUPFAM" id="SSF46785">
    <property type="entry name" value="Winged helix' DNA-binding domain"/>
    <property type="match status" value="1"/>
</dbReference>
<reference evidence="1" key="1">
    <citation type="journal article" date="2020" name="mSystems">
        <title>Genome- and Community-Level Interaction Insights into Carbon Utilization and Element Cycling Functions of Hydrothermarchaeota in Hydrothermal Sediment.</title>
        <authorList>
            <person name="Zhou Z."/>
            <person name="Liu Y."/>
            <person name="Xu W."/>
            <person name="Pan J."/>
            <person name="Luo Z.H."/>
            <person name="Li M."/>
        </authorList>
    </citation>
    <scope>NUCLEOTIDE SEQUENCE [LARGE SCALE GENOMIC DNA]</scope>
    <source>
        <strain evidence="1">SpSt-642</strain>
    </source>
</reference>
<dbReference type="InterPro" id="IPR036390">
    <property type="entry name" value="WH_DNA-bd_sf"/>
</dbReference>
<dbReference type="Pfam" id="PF13412">
    <property type="entry name" value="HTH_24"/>
    <property type="match status" value="1"/>
</dbReference>
<name>A0A7C4D8C7_STAMA</name>
<dbReference type="AlphaFoldDB" id="A0A7C4D8C7"/>
<dbReference type="EMBL" id="DTBJ01000020">
    <property type="protein sequence ID" value="HGM58496.1"/>
    <property type="molecule type" value="Genomic_DNA"/>
</dbReference>